<dbReference type="Proteomes" id="UP000019275">
    <property type="component" value="Unassembled WGS sequence"/>
</dbReference>
<accession>A0ABN0RLG4</accession>
<dbReference type="RefSeq" id="WP_034646307.1">
    <property type="nucleotide sequence ID" value="NZ_ARZX01000018.1"/>
</dbReference>
<reference evidence="1 2" key="1">
    <citation type="journal article" date="2014" name="Genome Announc.">
        <title>Draft Genome Sequence of the Carrageenan-Degrading Bacterium Cellulophaga sp. Strain KL-A, Isolated from Decaying Marine Algae.</title>
        <authorList>
            <person name="Shan D."/>
            <person name="Ying J."/>
            <person name="Li X."/>
            <person name="Gao Z."/>
            <person name="Wei G."/>
            <person name="Shao Z."/>
        </authorList>
    </citation>
    <scope>NUCLEOTIDE SEQUENCE [LARGE SCALE GENOMIC DNA]</scope>
    <source>
        <strain evidence="1 2">KL-A</strain>
    </source>
</reference>
<sequence length="155" mass="18039">MGLISYIFGSKKVFNHPYLGEFVSQRIKGNNTSKTYYWIGKTNLYYNDSADCVTSIFINGNNTSPYPNQLNFISDLLKNWKNDYLLKIENKISNQDFLKKQELKNWKNEFFLAAIYTNNDKGLDFELNLESKQNQEYPTISIAVKNGSISKVELY</sequence>
<gene>
    <name evidence="1" type="ORF">KLA_13064</name>
</gene>
<keyword evidence="2" id="KW-1185">Reference proteome</keyword>
<dbReference type="EMBL" id="ARZX01000018">
    <property type="protein sequence ID" value="EWH12717.1"/>
    <property type="molecule type" value="Genomic_DNA"/>
</dbReference>
<evidence type="ECO:0000313" key="1">
    <source>
        <dbReference type="EMBL" id="EWH12717.1"/>
    </source>
</evidence>
<protein>
    <submittedName>
        <fullName evidence="1">Uncharacterized protein</fullName>
    </submittedName>
</protein>
<proteinExistence type="predicted"/>
<evidence type="ECO:0000313" key="2">
    <source>
        <dbReference type="Proteomes" id="UP000019275"/>
    </source>
</evidence>
<organism evidence="1 2">
    <name type="scientific">Cellulophaga geojensis KL-A</name>
    <dbReference type="NCBI Taxonomy" id="1328323"/>
    <lineage>
        <taxon>Bacteria</taxon>
        <taxon>Pseudomonadati</taxon>
        <taxon>Bacteroidota</taxon>
        <taxon>Flavobacteriia</taxon>
        <taxon>Flavobacteriales</taxon>
        <taxon>Flavobacteriaceae</taxon>
        <taxon>Cellulophaga</taxon>
    </lineage>
</organism>
<comment type="caution">
    <text evidence="1">The sequence shown here is derived from an EMBL/GenBank/DDBJ whole genome shotgun (WGS) entry which is preliminary data.</text>
</comment>
<name>A0ABN0RLG4_9FLAO</name>